<feature type="signal peptide" evidence="1">
    <location>
        <begin position="1"/>
        <end position="22"/>
    </location>
</feature>
<comment type="caution">
    <text evidence="2">The sequence shown here is derived from an EMBL/GenBank/DDBJ whole genome shotgun (WGS) entry which is preliminary data.</text>
</comment>
<sequence>MRRNTLHRMGLAGMATAAAAFALSLLGGAPAFGGAAPGTGIVGSKHDMLLYTAANGGVVDPHGRVCAYCHTPHHAVDDPNADYMPLWSRQVTQEPVFIEYSSPTLDAVITDPVAGPSRLCMSCHDGAVAIDAYYGSNGTATLTEGDAFGEIGIGLNGDLSNDHPIGFDYPSVALADPEIKDASSVFIENAVGTTIADVLWDDGSGNQLMTCATCHDVHNGPSTATSGTDPGGWFLYAPQNNAKICLSCHDK</sequence>
<accession>A0A6N9TLV3</accession>
<evidence type="ECO:0000313" key="3">
    <source>
        <dbReference type="Proteomes" id="UP000469346"/>
    </source>
</evidence>
<gene>
    <name evidence="2" type="ORF">G3N55_00900</name>
</gene>
<dbReference type="RefSeq" id="WP_163297571.1">
    <property type="nucleotide sequence ID" value="NZ_JAAGRR010000004.1"/>
</dbReference>
<dbReference type="EMBL" id="JAAGRR010000004">
    <property type="protein sequence ID" value="NDY41410.1"/>
    <property type="molecule type" value="Genomic_DNA"/>
</dbReference>
<dbReference type="Proteomes" id="UP000469346">
    <property type="component" value="Unassembled WGS sequence"/>
</dbReference>
<name>A0A6N9TLV3_DISTH</name>
<feature type="chain" id="PRO_5026969718" evidence="1">
    <location>
        <begin position="23"/>
        <end position="251"/>
    </location>
</feature>
<dbReference type="SUPFAM" id="SSF48695">
    <property type="entry name" value="Multiheme cytochromes"/>
    <property type="match status" value="1"/>
</dbReference>
<evidence type="ECO:0000313" key="2">
    <source>
        <dbReference type="EMBL" id="NDY41410.1"/>
    </source>
</evidence>
<protein>
    <submittedName>
        <fullName evidence="2">Cytochrome C</fullName>
    </submittedName>
</protein>
<keyword evidence="1" id="KW-0732">Signal</keyword>
<evidence type="ECO:0000256" key="1">
    <source>
        <dbReference type="SAM" id="SignalP"/>
    </source>
</evidence>
<keyword evidence="3" id="KW-1185">Reference proteome</keyword>
<dbReference type="AlphaFoldDB" id="A0A6N9TLV3"/>
<dbReference type="InterPro" id="IPR036280">
    <property type="entry name" value="Multihaem_cyt_sf"/>
</dbReference>
<organism evidence="2 3">
    <name type="scientific">Dissulfurirhabdus thermomarina</name>
    <dbReference type="NCBI Taxonomy" id="1765737"/>
    <lineage>
        <taxon>Bacteria</taxon>
        <taxon>Deltaproteobacteria</taxon>
        <taxon>Dissulfurirhabdaceae</taxon>
        <taxon>Dissulfurirhabdus</taxon>
    </lineage>
</organism>
<reference evidence="2 3" key="1">
    <citation type="submission" date="2020-02" db="EMBL/GenBank/DDBJ databases">
        <title>Comparative genomics of sulfur disproportionating microorganisms.</title>
        <authorList>
            <person name="Ward L.M."/>
            <person name="Bertran E."/>
            <person name="Johnston D.T."/>
        </authorList>
    </citation>
    <scope>NUCLEOTIDE SEQUENCE [LARGE SCALE GENOMIC DNA]</scope>
    <source>
        <strain evidence="2 3">DSM 100025</strain>
    </source>
</reference>
<proteinExistence type="predicted"/>